<organism evidence="2 3">
    <name type="scientific">Austropuccinia psidii MF-1</name>
    <dbReference type="NCBI Taxonomy" id="1389203"/>
    <lineage>
        <taxon>Eukaryota</taxon>
        <taxon>Fungi</taxon>
        <taxon>Dikarya</taxon>
        <taxon>Basidiomycota</taxon>
        <taxon>Pucciniomycotina</taxon>
        <taxon>Pucciniomycetes</taxon>
        <taxon>Pucciniales</taxon>
        <taxon>Sphaerophragmiaceae</taxon>
        <taxon>Austropuccinia</taxon>
    </lineage>
</organism>
<feature type="compositionally biased region" description="Basic residues" evidence="1">
    <location>
        <begin position="197"/>
        <end position="213"/>
    </location>
</feature>
<protein>
    <submittedName>
        <fullName evidence="2">Uncharacterized protein</fullName>
    </submittedName>
</protein>
<dbReference type="EMBL" id="AVOT02114417">
    <property type="protein sequence ID" value="MBW0583164.1"/>
    <property type="molecule type" value="Genomic_DNA"/>
</dbReference>
<sequence>MNSTRSGSNYSIQSNGSGPQNSSHKSKRQECQPRGEAQMEDARTSTTSQSLANIFDTLIESPEAEITAIAVRPESLPTGSSRDIPVSVQELVYGSKQKEWELLPSLWIGTMSSYLQVKKFMGPEKTEELLKGWTPMSCKGQVQQIKAWLKNQSMLSEDQKKKLAQCKDNTPVETPQASTSKDPPQPVPDKPKQAPKTNKKGNQKAKGKAKPKLNKPYPQNYRIPKKEKIAMDNVFNMARTLMEFKKQGRGKIEPIFPKEIDLVRLVTQFESCNKEIMTNFKIFEYIQQKLDNEI</sequence>
<feature type="compositionally biased region" description="Polar residues" evidence="1">
    <location>
        <begin position="167"/>
        <end position="180"/>
    </location>
</feature>
<evidence type="ECO:0000313" key="2">
    <source>
        <dbReference type="EMBL" id="MBW0583164.1"/>
    </source>
</evidence>
<feature type="region of interest" description="Disordered" evidence="1">
    <location>
        <begin position="1"/>
        <end position="49"/>
    </location>
</feature>
<gene>
    <name evidence="2" type="ORF">O181_122879</name>
</gene>
<feature type="region of interest" description="Disordered" evidence="1">
    <location>
        <begin position="159"/>
        <end position="219"/>
    </location>
</feature>
<proteinExistence type="predicted"/>
<evidence type="ECO:0000256" key="1">
    <source>
        <dbReference type="SAM" id="MobiDB-lite"/>
    </source>
</evidence>
<keyword evidence="3" id="KW-1185">Reference proteome</keyword>
<comment type="caution">
    <text evidence="2">The sequence shown here is derived from an EMBL/GenBank/DDBJ whole genome shotgun (WGS) entry which is preliminary data.</text>
</comment>
<dbReference type="AlphaFoldDB" id="A0A9Q3KNY2"/>
<accession>A0A9Q3KNY2</accession>
<feature type="compositionally biased region" description="Polar residues" evidence="1">
    <location>
        <begin position="1"/>
        <end position="23"/>
    </location>
</feature>
<evidence type="ECO:0000313" key="3">
    <source>
        <dbReference type="Proteomes" id="UP000765509"/>
    </source>
</evidence>
<dbReference type="Proteomes" id="UP000765509">
    <property type="component" value="Unassembled WGS sequence"/>
</dbReference>
<reference evidence="2" key="1">
    <citation type="submission" date="2021-03" db="EMBL/GenBank/DDBJ databases">
        <title>Draft genome sequence of rust myrtle Austropuccinia psidii MF-1, a brazilian biotype.</title>
        <authorList>
            <person name="Quecine M.C."/>
            <person name="Pachon D.M.R."/>
            <person name="Bonatelli M.L."/>
            <person name="Correr F.H."/>
            <person name="Franceschini L.M."/>
            <person name="Leite T.F."/>
            <person name="Margarido G.R.A."/>
            <person name="Almeida C.A."/>
            <person name="Ferrarezi J.A."/>
            <person name="Labate C.A."/>
        </authorList>
    </citation>
    <scope>NUCLEOTIDE SEQUENCE</scope>
    <source>
        <strain evidence="2">MF-1</strain>
    </source>
</reference>
<name>A0A9Q3KNY2_9BASI</name>